<evidence type="ECO:0000256" key="4">
    <source>
        <dbReference type="ARBA" id="ARBA00022475"/>
    </source>
</evidence>
<evidence type="ECO:0000313" key="11">
    <source>
        <dbReference type="EMBL" id="MBA2932933.1"/>
    </source>
</evidence>
<protein>
    <submittedName>
        <fullName evidence="11">MotA/TolQ/ExbB proton channel family protein</fullName>
    </submittedName>
</protein>
<dbReference type="GO" id="GO:0071978">
    <property type="term" value="P:bacterial-type flagellum-dependent swarming motility"/>
    <property type="evidence" value="ECO:0007669"/>
    <property type="project" value="InterPro"/>
</dbReference>
<keyword evidence="7 9" id="KW-1133">Transmembrane helix</keyword>
<comment type="caution">
    <text evidence="11">The sequence shown here is derived from an EMBL/GenBank/DDBJ whole genome shotgun (WGS) entry which is preliminary data.</text>
</comment>
<evidence type="ECO:0000256" key="7">
    <source>
        <dbReference type="ARBA" id="ARBA00022989"/>
    </source>
</evidence>
<dbReference type="PROSITE" id="PS01307">
    <property type="entry name" value="MOTA"/>
    <property type="match status" value="1"/>
</dbReference>
<evidence type="ECO:0000256" key="2">
    <source>
        <dbReference type="ARBA" id="ARBA00008038"/>
    </source>
</evidence>
<dbReference type="Pfam" id="PF01618">
    <property type="entry name" value="MotA_ExbB"/>
    <property type="match status" value="1"/>
</dbReference>
<keyword evidence="12" id="KW-1185">Reference proteome</keyword>
<keyword evidence="6" id="KW-0283">Flagellar rotation</keyword>
<proteinExistence type="inferred from homology"/>
<evidence type="ECO:0000256" key="6">
    <source>
        <dbReference type="ARBA" id="ARBA00022779"/>
    </source>
</evidence>
<evidence type="ECO:0000256" key="5">
    <source>
        <dbReference type="ARBA" id="ARBA00022692"/>
    </source>
</evidence>
<keyword evidence="8 9" id="KW-0472">Membrane</keyword>
<evidence type="ECO:0000313" key="12">
    <source>
        <dbReference type="Proteomes" id="UP000570166"/>
    </source>
</evidence>
<reference evidence="11 12" key="1">
    <citation type="submission" date="2020-07" db="EMBL/GenBank/DDBJ databases">
        <authorList>
            <person name="Sun Q."/>
        </authorList>
    </citation>
    <scope>NUCLEOTIDE SEQUENCE [LARGE SCALE GENOMIC DNA]</scope>
    <source>
        <strain evidence="11 12">CGMCC 1.13654</strain>
    </source>
</reference>
<keyword evidence="4" id="KW-1003">Cell membrane</keyword>
<dbReference type="InterPro" id="IPR047055">
    <property type="entry name" value="MotA-like"/>
</dbReference>
<keyword evidence="5 9" id="KW-0812">Transmembrane</keyword>
<accession>A0A838L0A8</accession>
<feature type="domain" description="MotA/TolQ/ExbB proton channel" evidence="10">
    <location>
        <begin position="167"/>
        <end position="277"/>
    </location>
</feature>
<dbReference type="GO" id="GO:0005886">
    <property type="term" value="C:plasma membrane"/>
    <property type="evidence" value="ECO:0007669"/>
    <property type="project" value="UniProtKB-SubCell"/>
</dbReference>
<evidence type="ECO:0000256" key="8">
    <source>
        <dbReference type="ARBA" id="ARBA00023136"/>
    </source>
</evidence>
<dbReference type="Proteomes" id="UP000570166">
    <property type="component" value="Unassembled WGS sequence"/>
</dbReference>
<dbReference type="InterPro" id="IPR000540">
    <property type="entry name" value="Flag_MotA_CS"/>
</dbReference>
<dbReference type="InterPro" id="IPR002898">
    <property type="entry name" value="MotA_ExbB_proton_chnl"/>
</dbReference>
<evidence type="ECO:0000256" key="9">
    <source>
        <dbReference type="SAM" id="Phobius"/>
    </source>
</evidence>
<evidence type="ECO:0000256" key="3">
    <source>
        <dbReference type="ARBA" id="ARBA00022448"/>
    </source>
</evidence>
<dbReference type="PANTHER" id="PTHR30433">
    <property type="entry name" value="CHEMOTAXIS PROTEIN MOTA"/>
    <property type="match status" value="1"/>
</dbReference>
<gene>
    <name evidence="11" type="ORF">HZF05_02370</name>
</gene>
<evidence type="ECO:0000259" key="10">
    <source>
        <dbReference type="Pfam" id="PF01618"/>
    </source>
</evidence>
<comment type="subcellular location">
    <subcellularLocation>
        <location evidence="1">Cell membrane</location>
        <topology evidence="1">Multi-pass membrane protein</topology>
    </subcellularLocation>
</comment>
<dbReference type="EMBL" id="JACEIB010000001">
    <property type="protein sequence ID" value="MBA2932933.1"/>
    <property type="molecule type" value="Genomic_DNA"/>
</dbReference>
<name>A0A838L0A8_9SPHN</name>
<feature type="transmembrane region" description="Helical" evidence="9">
    <location>
        <begin position="215"/>
        <end position="233"/>
    </location>
</feature>
<dbReference type="AlphaFoldDB" id="A0A838L0A8"/>
<dbReference type="GO" id="GO:0006935">
    <property type="term" value="P:chemotaxis"/>
    <property type="evidence" value="ECO:0007669"/>
    <property type="project" value="InterPro"/>
</dbReference>
<feature type="transmembrane region" description="Helical" evidence="9">
    <location>
        <begin position="245"/>
        <end position="268"/>
    </location>
</feature>
<keyword evidence="3" id="KW-0813">Transport</keyword>
<comment type="similarity">
    <text evidence="2">Belongs to the MotA family.</text>
</comment>
<evidence type="ECO:0000256" key="1">
    <source>
        <dbReference type="ARBA" id="ARBA00004651"/>
    </source>
</evidence>
<sequence length="315" mass="32513">MPKRASSLPIKIVPLASKVLPAAAVLGFEGVGPDGCAAVLATAVPSRAEGAKGQGFGDYRAGAASPCRWAANFCRSLCRPACGGGFRQVDGAIFLDPVAIALVFGGSAVVAAVRSTGSDLGRAAGALGPLFRTRADAEAQAARVAVNRIAERAARSGIGAAERAPVVERFLSRAAARLADAPDPQAFMAWGEAELSARAERHAAVHAVWRSAADAAPAMGMIGTVMGLIRMFSAMDDPAKIGPGMALALLTTLYGVIVANCIAGPIAARLERLSRSELLWQKEALERLGQIAREEQGGPLETRVARIEARLRAAA</sequence>
<organism evidence="11 12">
    <name type="scientific">Sphingomonas chungangi</name>
    <dbReference type="NCBI Taxonomy" id="2683589"/>
    <lineage>
        <taxon>Bacteria</taxon>
        <taxon>Pseudomonadati</taxon>
        <taxon>Pseudomonadota</taxon>
        <taxon>Alphaproteobacteria</taxon>
        <taxon>Sphingomonadales</taxon>
        <taxon>Sphingomonadaceae</taxon>
        <taxon>Sphingomonas</taxon>
    </lineage>
</organism>